<feature type="region of interest" description="Disordered" evidence="5">
    <location>
        <begin position="348"/>
        <end position="375"/>
    </location>
</feature>
<comment type="caution">
    <text evidence="7">The sequence shown here is derived from an EMBL/GenBank/DDBJ whole genome shotgun (WGS) entry which is preliminary data.</text>
</comment>
<feature type="compositionally biased region" description="Low complexity" evidence="5">
    <location>
        <begin position="140"/>
        <end position="153"/>
    </location>
</feature>
<comment type="similarity">
    <text evidence="1 4">Belongs to the aldehyde dehydrogenase family.</text>
</comment>
<feature type="compositionally biased region" description="Low complexity" evidence="5">
    <location>
        <begin position="161"/>
        <end position="174"/>
    </location>
</feature>
<sequence>MTTLAEITMGYRTNHARASVFYGVMSISAFNLSASSTSTAKAHWNGIASSYRLQAHESLKTSLEHEMSAQKKAKYKEMLMAILCMVTISAFSGAVENTRAYLLDAERLIRLRGLTKPRISRKIRLLHHCYAYIRLMHETTSPSSSSNNKTTSSFRITDWQPSPSSSPASSPANDTTDDDDDEHSLDREKSFDLGVHDLHLAIPGDFAKHTLYPDVYGIPESLMQLISQTTRLGNERDAMINPTTNTTTSSSPARFFRRAKAVERAIFRLQREDDDDDDDQHRDVGDADPAAIASNRRALAHLRRALRSALAVYFYRRVHDVADASVLQSGVERTIGHLEAVQRVDEEQAARGGKEEVEHHTPSASASTIIPPSKMAQPPVLRDPSLLVQKAYINGQWVDSISGKTFTVYDPATTHPIGTVPESTPTDAHAAIAAASAALPPWRALPGRARGRLLRAWHDLVIQNAHDLAAIVTWEGGKARADAAAEVLFAAGYLEWYAEEAARAYGDVVPHGVPGTRAVVLREAVGVCGLVTPWNFPAGMVARKAAAALAAGCTVVVKTAGETPFAANALAVLAARAGVPNGVLNVVTALENTPEIGRVLCEAPEVRKVSFTGSTRVGKLLMRQCSGGLKKLSLELGGNAPFVVFDDAELETAVEGLVARPNFFEPTILTGMTEDMKIAHEETFGPVAAIFKFNTEEEVVKSANAVDVGLAAYVFTRDLQTSQRMSELLHVGMVGLNTGSISDAPSPFGGVKHSGFGREGGKYGLEEYMVLKTVVTGGINTVYPSKL</sequence>
<dbReference type="GO" id="GO:0004777">
    <property type="term" value="F:succinate-semialdehyde dehydrogenase (NAD+) activity"/>
    <property type="evidence" value="ECO:0007669"/>
    <property type="project" value="TreeGrafter"/>
</dbReference>
<feature type="domain" description="Aldehyde dehydrogenase" evidence="6">
    <location>
        <begin position="661"/>
        <end position="774"/>
    </location>
</feature>
<feature type="region of interest" description="Disordered" evidence="5">
    <location>
        <begin position="269"/>
        <end position="289"/>
    </location>
</feature>
<dbReference type="InterPro" id="IPR016162">
    <property type="entry name" value="Ald_DH_N"/>
</dbReference>
<organism evidence="7 8">
    <name type="scientific">Diplodia seriata</name>
    <dbReference type="NCBI Taxonomy" id="420778"/>
    <lineage>
        <taxon>Eukaryota</taxon>
        <taxon>Fungi</taxon>
        <taxon>Dikarya</taxon>
        <taxon>Ascomycota</taxon>
        <taxon>Pezizomycotina</taxon>
        <taxon>Dothideomycetes</taxon>
        <taxon>Dothideomycetes incertae sedis</taxon>
        <taxon>Botryosphaeriales</taxon>
        <taxon>Botryosphaeriaceae</taxon>
        <taxon>Diplodia</taxon>
    </lineage>
</organism>
<evidence type="ECO:0000313" key="8">
    <source>
        <dbReference type="Proteomes" id="UP000034182"/>
    </source>
</evidence>
<name>A0A0G2FVT8_9PEZI</name>
<evidence type="ECO:0000256" key="1">
    <source>
        <dbReference type="ARBA" id="ARBA00009986"/>
    </source>
</evidence>
<evidence type="ECO:0000256" key="2">
    <source>
        <dbReference type="ARBA" id="ARBA00023002"/>
    </source>
</evidence>
<dbReference type="InterPro" id="IPR016161">
    <property type="entry name" value="Ald_DH/histidinol_DH"/>
</dbReference>
<dbReference type="InterPro" id="IPR029510">
    <property type="entry name" value="Ald_DH_CS_GLU"/>
</dbReference>
<dbReference type="PROSITE" id="PS00687">
    <property type="entry name" value="ALDEHYDE_DEHYDR_GLU"/>
    <property type="match status" value="1"/>
</dbReference>
<dbReference type="Pfam" id="PF00171">
    <property type="entry name" value="Aldedh"/>
    <property type="match status" value="2"/>
</dbReference>
<dbReference type="InterPro" id="IPR016163">
    <property type="entry name" value="Ald_DH_C"/>
</dbReference>
<gene>
    <name evidence="7" type="ORF">UCDDS831_g07362</name>
</gene>
<reference evidence="7 8" key="2">
    <citation type="submission" date="2015-05" db="EMBL/GenBank/DDBJ databases">
        <title>Distinctive expansion of gene families associated with plant cell wall degradation and secondary metabolism in the genomes of grapevine trunk pathogens.</title>
        <authorList>
            <person name="Lawrence D.P."/>
            <person name="Travadon R."/>
            <person name="Rolshausen P.E."/>
            <person name="Baumgartner K."/>
        </authorList>
    </citation>
    <scope>NUCLEOTIDE SEQUENCE [LARGE SCALE GENOMIC DNA]</scope>
    <source>
        <strain evidence="7">DS831</strain>
    </source>
</reference>
<dbReference type="Gene3D" id="3.40.605.10">
    <property type="entry name" value="Aldehyde Dehydrogenase, Chain A, domain 1"/>
    <property type="match status" value="2"/>
</dbReference>
<evidence type="ECO:0000313" key="7">
    <source>
        <dbReference type="EMBL" id="KKY15978.1"/>
    </source>
</evidence>
<feature type="compositionally biased region" description="Basic and acidic residues" evidence="5">
    <location>
        <begin position="348"/>
        <end position="361"/>
    </location>
</feature>
<evidence type="ECO:0000259" key="6">
    <source>
        <dbReference type="Pfam" id="PF00171"/>
    </source>
</evidence>
<feature type="compositionally biased region" description="Low complexity" evidence="5">
    <location>
        <begin position="362"/>
        <end position="373"/>
    </location>
</feature>
<feature type="region of interest" description="Disordered" evidence="5">
    <location>
        <begin position="140"/>
        <end position="185"/>
    </location>
</feature>
<dbReference type="EMBL" id="LAQI01000177">
    <property type="protein sequence ID" value="KKY15978.1"/>
    <property type="molecule type" value="Genomic_DNA"/>
</dbReference>
<accession>A0A0G2FVT8</accession>
<feature type="domain" description="Aldehyde dehydrogenase" evidence="6">
    <location>
        <begin position="397"/>
        <end position="659"/>
    </location>
</feature>
<dbReference type="Proteomes" id="UP000034182">
    <property type="component" value="Unassembled WGS sequence"/>
</dbReference>
<dbReference type="FunFam" id="3.40.605.10:FF:000005">
    <property type="entry name" value="Succinate-semialdehyde dehydrogenase I"/>
    <property type="match status" value="1"/>
</dbReference>
<keyword evidence="2 4" id="KW-0560">Oxidoreductase</keyword>
<proteinExistence type="inferred from homology"/>
<dbReference type="Pfam" id="PF11951">
    <property type="entry name" value="Fungal_trans_2"/>
    <property type="match status" value="1"/>
</dbReference>
<dbReference type="Gene3D" id="3.40.309.10">
    <property type="entry name" value="Aldehyde Dehydrogenase, Chain A, domain 2"/>
    <property type="match status" value="1"/>
</dbReference>
<dbReference type="PANTHER" id="PTHR43353">
    <property type="entry name" value="SUCCINATE-SEMIALDEHYDE DEHYDROGENASE, MITOCHONDRIAL"/>
    <property type="match status" value="1"/>
</dbReference>
<evidence type="ECO:0000256" key="4">
    <source>
        <dbReference type="RuleBase" id="RU003345"/>
    </source>
</evidence>
<feature type="active site" evidence="3">
    <location>
        <position position="635"/>
    </location>
</feature>
<dbReference type="SUPFAM" id="SSF53720">
    <property type="entry name" value="ALDH-like"/>
    <property type="match status" value="1"/>
</dbReference>
<dbReference type="GO" id="GO:0005737">
    <property type="term" value="C:cytoplasm"/>
    <property type="evidence" value="ECO:0007669"/>
    <property type="project" value="TreeGrafter"/>
</dbReference>
<dbReference type="GO" id="GO:0009450">
    <property type="term" value="P:gamma-aminobutyric acid catabolic process"/>
    <property type="evidence" value="ECO:0007669"/>
    <property type="project" value="TreeGrafter"/>
</dbReference>
<evidence type="ECO:0000256" key="5">
    <source>
        <dbReference type="SAM" id="MobiDB-lite"/>
    </source>
</evidence>
<reference evidence="7 8" key="1">
    <citation type="submission" date="2015-03" db="EMBL/GenBank/DDBJ databases">
        <authorList>
            <person name="Morales-Cruz A."/>
            <person name="Amrine K.C."/>
            <person name="Cantu D."/>
        </authorList>
    </citation>
    <scope>NUCLEOTIDE SEQUENCE [LARGE SCALE GENOMIC DNA]</scope>
    <source>
        <strain evidence="7">DS831</strain>
    </source>
</reference>
<dbReference type="InterPro" id="IPR015590">
    <property type="entry name" value="Aldehyde_DH_dom"/>
</dbReference>
<evidence type="ECO:0000256" key="3">
    <source>
        <dbReference type="PROSITE-ProRule" id="PRU10007"/>
    </source>
</evidence>
<dbReference type="AlphaFoldDB" id="A0A0G2FVT8"/>
<dbReference type="PANTHER" id="PTHR43353:SF11">
    <property type="entry name" value="SUCCINATE SEMIALDEHYDE DEHYDROGENASE (EUROFUNG)"/>
    <property type="match status" value="1"/>
</dbReference>
<dbReference type="InterPro" id="IPR050740">
    <property type="entry name" value="Aldehyde_DH_Superfamily"/>
</dbReference>
<protein>
    <submittedName>
        <fullName evidence="7">Putative succinate-semialdehyde dehydrogenase</fullName>
    </submittedName>
</protein>
<dbReference type="InterPro" id="IPR021858">
    <property type="entry name" value="Fun_TF"/>
</dbReference>